<dbReference type="SUPFAM" id="SSF52540">
    <property type="entry name" value="P-loop containing nucleoside triphosphate hydrolases"/>
    <property type="match status" value="1"/>
</dbReference>
<dbReference type="AlphaFoldDB" id="A0A563VZF7"/>
<evidence type="ECO:0008006" key="3">
    <source>
        <dbReference type="Google" id="ProtNLM"/>
    </source>
</evidence>
<protein>
    <recommendedName>
        <fullName evidence="3">Capsular polysaccharide synthesis protein</fullName>
    </recommendedName>
</protein>
<sequence>MILTKLKTKVPDVQKLAIKLFFSKTAILVYQMGKVGSTTVYFSLKKQFLFTPVFHVHCLGERALKEQEKAYQAVGKMPSQVRHLRHGNFLRNQLNESAIIKWKIITLVRDPIIREISIFFQQKEHRFPNGIDTNEIIDILQQKFASFKESTDYVCTWFEREIKSNFNVNVYDFWFDKQKGYCMINKENIGILIIRLEDLNNCFNTATKKFFSINKNLDLRAENVASYKEYKAQYIEAIAKIKIPRDVCELIYSSRYAKHFYSDEMLNKLIEKWTKESK</sequence>
<evidence type="ECO:0000313" key="1">
    <source>
        <dbReference type="EMBL" id="VEP16806.1"/>
    </source>
</evidence>
<gene>
    <name evidence="1" type="ORF">H1P_50011</name>
</gene>
<evidence type="ECO:0000313" key="2">
    <source>
        <dbReference type="Proteomes" id="UP000320055"/>
    </source>
</evidence>
<dbReference type="OrthoDB" id="286125at2"/>
<dbReference type="EMBL" id="CAACVJ010000445">
    <property type="protein sequence ID" value="VEP16806.1"/>
    <property type="molecule type" value="Genomic_DNA"/>
</dbReference>
<accession>A0A563VZF7</accession>
<name>A0A563VZF7_9CYAN</name>
<dbReference type="Gene3D" id="3.40.50.300">
    <property type="entry name" value="P-loop containing nucleotide triphosphate hydrolases"/>
    <property type="match status" value="1"/>
</dbReference>
<dbReference type="Pfam" id="PF10364">
    <property type="entry name" value="NKWYS"/>
    <property type="match status" value="1"/>
</dbReference>
<dbReference type="RefSeq" id="WP_144863260.1">
    <property type="nucleotide sequence ID" value="NZ_LR213769.1"/>
</dbReference>
<dbReference type="InterPro" id="IPR027417">
    <property type="entry name" value="P-loop_NTPase"/>
</dbReference>
<dbReference type="InterPro" id="IPR018831">
    <property type="entry name" value="Uncharacterised_NKWYS"/>
</dbReference>
<dbReference type="Proteomes" id="UP000320055">
    <property type="component" value="Unassembled WGS sequence"/>
</dbReference>
<proteinExistence type="predicted"/>
<keyword evidence="2" id="KW-1185">Reference proteome</keyword>
<organism evidence="1 2">
    <name type="scientific">Hyella patelloides LEGE 07179</name>
    <dbReference type="NCBI Taxonomy" id="945734"/>
    <lineage>
        <taxon>Bacteria</taxon>
        <taxon>Bacillati</taxon>
        <taxon>Cyanobacteriota</taxon>
        <taxon>Cyanophyceae</taxon>
        <taxon>Pleurocapsales</taxon>
        <taxon>Hyellaceae</taxon>
        <taxon>Hyella</taxon>
    </lineage>
</organism>
<reference evidence="1 2" key="1">
    <citation type="submission" date="2019-01" db="EMBL/GenBank/DDBJ databases">
        <authorList>
            <person name="Brito A."/>
        </authorList>
    </citation>
    <scope>NUCLEOTIDE SEQUENCE [LARGE SCALE GENOMIC DNA]</scope>
    <source>
        <strain evidence="1">1</strain>
    </source>
</reference>